<feature type="domain" description="AMP-dependent synthetase/ligase" evidence="1">
    <location>
        <begin position="34"/>
        <end position="215"/>
    </location>
</feature>
<accession>A0ABP7MWH6</accession>
<dbReference type="SUPFAM" id="SSF56801">
    <property type="entry name" value="Acetyl-CoA synthetase-like"/>
    <property type="match status" value="1"/>
</dbReference>
<evidence type="ECO:0000313" key="4">
    <source>
        <dbReference type="Proteomes" id="UP001501591"/>
    </source>
</evidence>
<keyword evidence="4" id="KW-1185">Reference proteome</keyword>
<dbReference type="InterPro" id="IPR000873">
    <property type="entry name" value="AMP-dep_synth/lig_dom"/>
</dbReference>
<dbReference type="PANTHER" id="PTHR43767">
    <property type="entry name" value="LONG-CHAIN-FATTY-ACID--COA LIGASE"/>
    <property type="match status" value="1"/>
</dbReference>
<gene>
    <name evidence="3" type="primary">menE</name>
    <name evidence="3" type="ORF">GCM10022383_07390</name>
</gene>
<protein>
    <submittedName>
        <fullName evidence="3">O-succinylbenzoate--CoA ligase</fullName>
    </submittedName>
</protein>
<proteinExistence type="predicted"/>
<dbReference type="Proteomes" id="UP001501591">
    <property type="component" value="Unassembled WGS sequence"/>
</dbReference>
<dbReference type="Pfam" id="PF13193">
    <property type="entry name" value="AMP-binding_C"/>
    <property type="match status" value="1"/>
</dbReference>
<feature type="domain" description="AMP-binding enzyme C-terminal" evidence="2">
    <location>
        <begin position="287"/>
        <end position="360"/>
    </location>
</feature>
<dbReference type="InterPro" id="IPR050237">
    <property type="entry name" value="ATP-dep_AMP-bd_enzyme"/>
</dbReference>
<dbReference type="Pfam" id="PF00501">
    <property type="entry name" value="AMP-binding"/>
    <property type="match status" value="1"/>
</dbReference>
<comment type="caution">
    <text evidence="3">The sequence shown here is derived from an EMBL/GenBank/DDBJ whole genome shotgun (WGS) entry which is preliminary data.</text>
</comment>
<dbReference type="PROSITE" id="PS00455">
    <property type="entry name" value="AMP_BINDING"/>
    <property type="match status" value="1"/>
</dbReference>
<evidence type="ECO:0000259" key="2">
    <source>
        <dbReference type="Pfam" id="PF13193"/>
    </source>
</evidence>
<evidence type="ECO:0000259" key="1">
    <source>
        <dbReference type="Pfam" id="PF00501"/>
    </source>
</evidence>
<dbReference type="GO" id="GO:0016874">
    <property type="term" value="F:ligase activity"/>
    <property type="evidence" value="ECO:0007669"/>
    <property type="project" value="UniProtKB-KW"/>
</dbReference>
<dbReference type="Gene3D" id="3.30.300.30">
    <property type="match status" value="1"/>
</dbReference>
<dbReference type="InterPro" id="IPR045851">
    <property type="entry name" value="AMP-bd_C_sf"/>
</dbReference>
<name>A0ABP7MWH6_9MICO</name>
<dbReference type="InterPro" id="IPR020845">
    <property type="entry name" value="AMP-binding_CS"/>
</dbReference>
<reference evidence="4" key="1">
    <citation type="journal article" date="2019" name="Int. J. Syst. Evol. Microbiol.">
        <title>The Global Catalogue of Microorganisms (GCM) 10K type strain sequencing project: providing services to taxonomists for standard genome sequencing and annotation.</title>
        <authorList>
            <consortium name="The Broad Institute Genomics Platform"/>
            <consortium name="The Broad Institute Genome Sequencing Center for Infectious Disease"/>
            <person name="Wu L."/>
            <person name="Ma J."/>
        </authorList>
    </citation>
    <scope>NUCLEOTIDE SEQUENCE [LARGE SCALE GENOMIC DNA]</scope>
    <source>
        <strain evidence="4">JCM 17024</strain>
    </source>
</reference>
<dbReference type="InterPro" id="IPR025110">
    <property type="entry name" value="AMP-bd_C"/>
</dbReference>
<organism evidence="3 4">
    <name type="scientific">Microbacterium soli</name>
    <dbReference type="NCBI Taxonomy" id="446075"/>
    <lineage>
        <taxon>Bacteria</taxon>
        <taxon>Bacillati</taxon>
        <taxon>Actinomycetota</taxon>
        <taxon>Actinomycetes</taxon>
        <taxon>Micrococcales</taxon>
        <taxon>Microbacteriaceae</taxon>
        <taxon>Microbacterium</taxon>
    </lineage>
</organism>
<keyword evidence="3" id="KW-0436">Ligase</keyword>
<dbReference type="PANTHER" id="PTHR43767:SF1">
    <property type="entry name" value="NONRIBOSOMAL PEPTIDE SYNTHASE PES1 (EUROFUNG)-RELATED"/>
    <property type="match status" value="1"/>
</dbReference>
<evidence type="ECO:0000313" key="3">
    <source>
        <dbReference type="EMBL" id="GAA3931408.1"/>
    </source>
</evidence>
<sequence length="373" mass="38926">MRLHPIDGGDPRAVLEALPAALDGARPLALGFAPEPGNEVPDGTAVVIATSGSSGIPKRVILSAEALRASAAATAQRIGAGQWMLALPAGYIAGVQVIGRSLLAGRAPVLLEGRFTAEAFRRATGRLRSDADRYVSLVPAQLSTLLDAAEHDPGIRDALVSYRTVLVGGQALPAVLARRAHEAGARIVRTYGSSETGGGCVYDGVPLDGVRLQEVGGEIRIAGAHLATGYLGDAALTASAFPADEAGVRWYRTGDTGVVSDDGSLRVTGRIDNVIVSGGVNVSLDRVERAVHGIPGLEHAVVVGVPDERWGEASVVVTAPPVHESLWEAVRERVADEIGRPARPSRLVVVPEVPMLASGKPDREALRRMLREP</sequence>
<dbReference type="RefSeq" id="WP_344818155.1">
    <property type="nucleotide sequence ID" value="NZ_BAABCP010000001.1"/>
</dbReference>
<dbReference type="InterPro" id="IPR042099">
    <property type="entry name" value="ANL_N_sf"/>
</dbReference>
<dbReference type="Gene3D" id="3.40.50.12780">
    <property type="entry name" value="N-terminal domain of ligase-like"/>
    <property type="match status" value="1"/>
</dbReference>
<dbReference type="EMBL" id="BAABCP010000001">
    <property type="protein sequence ID" value="GAA3931408.1"/>
    <property type="molecule type" value="Genomic_DNA"/>
</dbReference>